<dbReference type="Proteomes" id="UP000246740">
    <property type="component" value="Unassembled WGS sequence"/>
</dbReference>
<evidence type="ECO:0000256" key="5">
    <source>
        <dbReference type="ARBA" id="ARBA00023128"/>
    </source>
</evidence>
<dbReference type="InParanoid" id="A0A317XMC4"/>
<feature type="region of interest" description="Disordered" evidence="8">
    <location>
        <begin position="136"/>
        <end position="190"/>
    </location>
</feature>
<evidence type="ECO:0000256" key="7">
    <source>
        <dbReference type="ARBA" id="ARBA00035190"/>
    </source>
</evidence>
<dbReference type="Pfam" id="PF11788">
    <property type="entry name" value="MRP-L46"/>
    <property type="match status" value="1"/>
</dbReference>
<dbReference type="FunCoup" id="A0A317XMC4">
    <property type="interactions" value="54"/>
</dbReference>
<keyword evidence="11" id="KW-1185">Reference proteome</keyword>
<comment type="subcellular location">
    <subcellularLocation>
        <location evidence="1">Mitochondrion</location>
    </subcellularLocation>
</comment>
<dbReference type="CDD" id="cd04661">
    <property type="entry name" value="NUDIX_MRP_L46"/>
    <property type="match status" value="1"/>
</dbReference>
<keyword evidence="3" id="KW-0809">Transit peptide</keyword>
<dbReference type="OrthoDB" id="414075at2759"/>
<dbReference type="PANTHER" id="PTHR13124:SF12">
    <property type="entry name" value="LARGE RIBOSOMAL SUBUNIT PROTEIN ML46"/>
    <property type="match status" value="1"/>
</dbReference>
<evidence type="ECO:0000256" key="6">
    <source>
        <dbReference type="ARBA" id="ARBA00023274"/>
    </source>
</evidence>
<evidence type="ECO:0000256" key="1">
    <source>
        <dbReference type="ARBA" id="ARBA00004173"/>
    </source>
</evidence>
<accession>A0A317XMC4</accession>
<dbReference type="InterPro" id="IPR021757">
    <property type="entry name" value="Ribosomal_mL46_N"/>
</dbReference>
<keyword evidence="6" id="KW-0687">Ribonucleoprotein</keyword>
<evidence type="ECO:0000256" key="2">
    <source>
        <dbReference type="ARBA" id="ARBA00009070"/>
    </source>
</evidence>
<dbReference type="Gene3D" id="3.90.79.10">
    <property type="entry name" value="Nucleoside Triphosphate Pyrophosphohydrolase"/>
    <property type="match status" value="1"/>
</dbReference>
<evidence type="ECO:0000256" key="3">
    <source>
        <dbReference type="ARBA" id="ARBA00022946"/>
    </source>
</evidence>
<dbReference type="InterPro" id="IPR033650">
    <property type="entry name" value="Ribosomal_mL46_NUDIX"/>
</dbReference>
<evidence type="ECO:0000313" key="10">
    <source>
        <dbReference type="EMBL" id="PWY99027.1"/>
    </source>
</evidence>
<dbReference type="InterPro" id="IPR040008">
    <property type="entry name" value="Ribosomal_mL46"/>
</dbReference>
<dbReference type="GO" id="GO:0005762">
    <property type="term" value="C:mitochondrial large ribosomal subunit"/>
    <property type="evidence" value="ECO:0007669"/>
    <property type="project" value="TreeGrafter"/>
</dbReference>
<evidence type="ECO:0000256" key="8">
    <source>
        <dbReference type="SAM" id="MobiDB-lite"/>
    </source>
</evidence>
<keyword evidence="5" id="KW-0496">Mitochondrion</keyword>
<evidence type="ECO:0000259" key="9">
    <source>
        <dbReference type="Pfam" id="PF11788"/>
    </source>
</evidence>
<organism evidence="10 11">
    <name type="scientific">Testicularia cyperi</name>
    <dbReference type="NCBI Taxonomy" id="1882483"/>
    <lineage>
        <taxon>Eukaryota</taxon>
        <taxon>Fungi</taxon>
        <taxon>Dikarya</taxon>
        <taxon>Basidiomycota</taxon>
        <taxon>Ustilaginomycotina</taxon>
        <taxon>Ustilaginomycetes</taxon>
        <taxon>Ustilaginales</taxon>
        <taxon>Anthracoideaceae</taxon>
        <taxon>Testicularia</taxon>
    </lineage>
</organism>
<dbReference type="EMBL" id="KZ819196">
    <property type="protein sequence ID" value="PWY99027.1"/>
    <property type="molecule type" value="Genomic_DNA"/>
</dbReference>
<proteinExistence type="inferred from homology"/>
<comment type="similarity">
    <text evidence="2">Belongs to the mitochondrion-specific ribosomal protein mL46 family.</text>
</comment>
<evidence type="ECO:0000256" key="4">
    <source>
        <dbReference type="ARBA" id="ARBA00022980"/>
    </source>
</evidence>
<dbReference type="AlphaFoldDB" id="A0A317XMC4"/>
<name>A0A317XMC4_9BASI</name>
<feature type="domain" description="Large ribosomal subunit protein mL46 N-terminal" evidence="9">
    <location>
        <begin position="66"/>
        <end position="184"/>
    </location>
</feature>
<dbReference type="GO" id="GO:0003735">
    <property type="term" value="F:structural constituent of ribosome"/>
    <property type="evidence" value="ECO:0007669"/>
    <property type="project" value="InterPro"/>
</dbReference>
<dbReference type="PANTHER" id="PTHR13124">
    <property type="entry name" value="39S RIBOSOMAL PROTEIN L46, MITOCHONDRIAL PRECURSOR-RELATED"/>
    <property type="match status" value="1"/>
</dbReference>
<gene>
    <name evidence="10" type="ORF">BCV70DRAFT_207244</name>
</gene>
<sequence length="319" mass="34528">MSARTAAVRLLPRSSPTCRHLSSSSRTQAASVTASDSISASNSVTAASSAAANVTPASIATPGKARIVSSLILSRPPVILRQPTKFEQAYFDYNRQLSEALQQPFPKEFYFKKGSAAEKRFEEDQASTPSGFQAIAEASKSASRTGKQKGSAKDANAASASSNTPRPSEGEAEAQPLPRTTDADASNDVTSLQRKLDRTLYLVVKQKAASPSWSFPSKPLTANTKENLHHVAPTSVTDLLGQNLDIWMVSNLPVALYRSAPDEKTYFMRGHVLAGNAELAKDQSQIDSFQWLTKEEIETLMKGNDTSSYWQTVQDLLDP</sequence>
<keyword evidence="4" id="KW-0689">Ribosomal protein</keyword>
<evidence type="ECO:0000313" key="11">
    <source>
        <dbReference type="Proteomes" id="UP000246740"/>
    </source>
</evidence>
<dbReference type="STRING" id="1882483.A0A317XMC4"/>
<feature type="compositionally biased region" description="Low complexity" evidence="8">
    <location>
        <begin position="153"/>
        <end position="163"/>
    </location>
</feature>
<reference evidence="10 11" key="1">
    <citation type="journal article" date="2018" name="Mol. Biol. Evol.">
        <title>Broad Genomic Sampling Reveals a Smut Pathogenic Ancestry of the Fungal Clade Ustilaginomycotina.</title>
        <authorList>
            <person name="Kijpornyongpan T."/>
            <person name="Mondo S.J."/>
            <person name="Barry K."/>
            <person name="Sandor L."/>
            <person name="Lee J."/>
            <person name="Lipzen A."/>
            <person name="Pangilinan J."/>
            <person name="LaButti K."/>
            <person name="Hainaut M."/>
            <person name="Henrissat B."/>
            <person name="Grigoriev I.V."/>
            <person name="Spatafora J.W."/>
            <person name="Aime M.C."/>
        </authorList>
    </citation>
    <scope>NUCLEOTIDE SEQUENCE [LARGE SCALE GENOMIC DNA]</scope>
    <source>
        <strain evidence="10 11">MCA 3645</strain>
    </source>
</reference>
<protein>
    <recommendedName>
        <fullName evidence="7">Large ribosomal subunit protein mL46</fullName>
    </recommendedName>
</protein>